<keyword evidence="2" id="KW-1185">Reference proteome</keyword>
<evidence type="ECO:0000313" key="1">
    <source>
        <dbReference type="EMBL" id="QBB28660.1"/>
    </source>
</evidence>
<gene>
    <name evidence="1" type="ORF">HgNV_055</name>
</gene>
<name>A0A411HB69_9VIRU</name>
<dbReference type="Proteomes" id="UP000682645">
    <property type="component" value="Segment"/>
</dbReference>
<proteinExistence type="predicted"/>
<sequence length="153" mass="17323">MSTESTVIDMSTHTHKSGVYVVGAQSGLLDKMSIYSELELEYGEYFSIKLVNNTAKRMVASIVIDNKSAGYHIVEQDTIATVVGSSASIERFQFRPTINDTLELYVLIEYEDPWPYNGQVRYVSKRTNNAFSFPILTSICDQYKYTIIANNHN</sequence>
<dbReference type="EMBL" id="MK439999">
    <property type="protein sequence ID" value="QBB28660.1"/>
    <property type="molecule type" value="Genomic_DNA"/>
</dbReference>
<protein>
    <submittedName>
        <fullName evidence="1">Uncharacterized protein</fullName>
    </submittedName>
</protein>
<reference evidence="1" key="1">
    <citation type="journal article" date="2019" name="Sci. Rep.">
        <title>The first clawed lobster virus Homarus gammarus nudivirus (HgNV n. sp.) expands the diversity of the Nudiviridae.</title>
        <authorList>
            <person name="Holt C.C."/>
            <person name="Stone M."/>
            <person name="Bass D."/>
            <person name="Bateman K.S."/>
            <person name="van Aerle R."/>
            <person name="Daniels C.L."/>
            <person name="van der Giezen M."/>
            <person name="Ross S.H."/>
            <person name="Hooper C."/>
            <person name="Stentiford G.D."/>
        </authorList>
    </citation>
    <scope>NUCLEOTIDE SEQUENCE</scope>
    <source>
        <strain evidence="1">52S104HLG2</strain>
    </source>
</reference>
<organism evidence="1 2">
    <name type="scientific">Homarus gammarus nudivirus</name>
    <dbReference type="NCBI Taxonomy" id="2509616"/>
    <lineage>
        <taxon>Viruses</taxon>
        <taxon>Viruses incertae sedis</taxon>
        <taxon>Naldaviricetes</taxon>
        <taxon>Lefavirales</taxon>
        <taxon>Nudiviridae</taxon>
        <taxon>Gammanudivirus</taxon>
        <taxon>Gammanudivirus hogammari</taxon>
    </lineage>
</organism>
<evidence type="ECO:0000313" key="2">
    <source>
        <dbReference type="Proteomes" id="UP000682645"/>
    </source>
</evidence>
<accession>A0A411HB69</accession>